<keyword evidence="7" id="KW-0547">Nucleotide-binding</keyword>
<dbReference type="InterPro" id="IPR043129">
    <property type="entry name" value="ATPase_NBD"/>
</dbReference>
<evidence type="ECO:0000256" key="3">
    <source>
        <dbReference type="ARBA" id="ARBA00023152"/>
    </source>
</evidence>
<dbReference type="GO" id="GO:0005524">
    <property type="term" value="F:ATP binding"/>
    <property type="evidence" value="ECO:0007669"/>
    <property type="project" value="UniProtKB-UniRule"/>
</dbReference>
<accession>A7TC96</accession>
<dbReference type="GO" id="GO:0006096">
    <property type="term" value="P:glycolytic process"/>
    <property type="evidence" value="ECO:0007669"/>
    <property type="project" value="UniProtKB-KW"/>
</dbReference>
<dbReference type="InParanoid" id="A7TC96"/>
<comment type="catalytic activity">
    <reaction evidence="6">
        <text>D-glucose + ATP = D-glucose 6-phosphate + ADP + H(+)</text>
        <dbReference type="Rhea" id="RHEA:17825"/>
        <dbReference type="ChEBI" id="CHEBI:4167"/>
        <dbReference type="ChEBI" id="CHEBI:15378"/>
        <dbReference type="ChEBI" id="CHEBI:30616"/>
        <dbReference type="ChEBI" id="CHEBI:61548"/>
        <dbReference type="ChEBI" id="CHEBI:456216"/>
        <dbReference type="EC" id="2.7.1.1"/>
    </reaction>
    <physiologicalReaction direction="left-to-right" evidence="6">
        <dbReference type="Rhea" id="RHEA:17826"/>
    </physiologicalReaction>
</comment>
<evidence type="ECO:0000313" key="10">
    <source>
        <dbReference type="Proteomes" id="UP000001593"/>
    </source>
</evidence>
<evidence type="ECO:0000256" key="5">
    <source>
        <dbReference type="ARBA" id="ARBA00047905"/>
    </source>
</evidence>
<name>A7TC96_NEMVE</name>
<keyword evidence="7" id="KW-0067">ATP-binding</keyword>
<comment type="catalytic activity">
    <reaction evidence="5">
        <text>D-fructose + ATP = D-fructose 6-phosphate + ADP + H(+)</text>
        <dbReference type="Rhea" id="RHEA:16125"/>
        <dbReference type="ChEBI" id="CHEBI:15378"/>
        <dbReference type="ChEBI" id="CHEBI:30616"/>
        <dbReference type="ChEBI" id="CHEBI:37721"/>
        <dbReference type="ChEBI" id="CHEBI:61527"/>
        <dbReference type="ChEBI" id="CHEBI:456216"/>
        <dbReference type="EC" id="2.7.1.1"/>
    </reaction>
    <physiologicalReaction direction="left-to-right" evidence="5">
        <dbReference type="Rhea" id="RHEA:16126"/>
    </physiologicalReaction>
</comment>
<dbReference type="InterPro" id="IPR022672">
    <property type="entry name" value="Hexokinase_N"/>
</dbReference>
<dbReference type="PANTHER" id="PTHR19443:SF16">
    <property type="entry name" value="HEXOKINASE TYPE 1-RELATED"/>
    <property type="match status" value="1"/>
</dbReference>
<dbReference type="GO" id="GO:0001678">
    <property type="term" value="P:intracellular glucose homeostasis"/>
    <property type="evidence" value="ECO:0007669"/>
    <property type="project" value="InterPro"/>
</dbReference>
<organism evidence="9 10">
    <name type="scientific">Nematostella vectensis</name>
    <name type="common">Starlet sea anemone</name>
    <dbReference type="NCBI Taxonomy" id="45351"/>
    <lineage>
        <taxon>Eukaryota</taxon>
        <taxon>Metazoa</taxon>
        <taxon>Cnidaria</taxon>
        <taxon>Anthozoa</taxon>
        <taxon>Hexacorallia</taxon>
        <taxon>Actiniaria</taxon>
        <taxon>Edwardsiidae</taxon>
        <taxon>Nematostella</taxon>
    </lineage>
</organism>
<dbReference type="GO" id="GO:0019318">
    <property type="term" value="P:hexose metabolic process"/>
    <property type="evidence" value="ECO:0007669"/>
    <property type="project" value="UniProtKB-UniPathway"/>
</dbReference>
<dbReference type="UniPathway" id="UPA00242"/>
<dbReference type="GO" id="GO:0005536">
    <property type="term" value="F:D-glucose binding"/>
    <property type="evidence" value="ECO:0007669"/>
    <property type="project" value="InterPro"/>
</dbReference>
<evidence type="ECO:0000256" key="2">
    <source>
        <dbReference type="ARBA" id="ARBA00005028"/>
    </source>
</evidence>
<dbReference type="GO" id="GO:0004340">
    <property type="term" value="F:glucokinase activity"/>
    <property type="evidence" value="ECO:0007669"/>
    <property type="project" value="RHEA"/>
</dbReference>
<evidence type="ECO:0000313" key="9">
    <source>
        <dbReference type="EMBL" id="EDO26338.1"/>
    </source>
</evidence>
<comment type="similarity">
    <text evidence="7">Belongs to the hexokinase family.</text>
</comment>
<evidence type="ECO:0000259" key="8">
    <source>
        <dbReference type="Pfam" id="PF00349"/>
    </source>
</evidence>
<gene>
    <name evidence="9" type="ORF">NEMVEDRAFT_v1g9428</name>
</gene>
<reference evidence="9 10" key="1">
    <citation type="journal article" date="2007" name="Science">
        <title>Sea anemone genome reveals ancestral eumetazoan gene repertoire and genomic organization.</title>
        <authorList>
            <person name="Putnam N.H."/>
            <person name="Srivastava M."/>
            <person name="Hellsten U."/>
            <person name="Dirks B."/>
            <person name="Chapman J."/>
            <person name="Salamov A."/>
            <person name="Terry A."/>
            <person name="Shapiro H."/>
            <person name="Lindquist E."/>
            <person name="Kapitonov V.V."/>
            <person name="Jurka J."/>
            <person name="Genikhovich G."/>
            <person name="Grigoriev I.V."/>
            <person name="Lucas S.M."/>
            <person name="Steele R.E."/>
            <person name="Finnerty J.R."/>
            <person name="Technau U."/>
            <person name="Martindale M.Q."/>
            <person name="Rokhsar D.S."/>
        </authorList>
    </citation>
    <scope>NUCLEOTIDE SEQUENCE [LARGE SCALE GENOMIC DNA]</scope>
    <source>
        <strain evidence="10">CH2 X CH6</strain>
    </source>
</reference>
<keyword evidence="3 7" id="KW-0324">Glycolysis</keyword>
<comment type="catalytic activity">
    <reaction evidence="4">
        <text>a D-hexose + ATP = a D-hexose 6-phosphate + ADP + H(+)</text>
        <dbReference type="Rhea" id="RHEA:22740"/>
        <dbReference type="ChEBI" id="CHEBI:4194"/>
        <dbReference type="ChEBI" id="CHEBI:15378"/>
        <dbReference type="ChEBI" id="CHEBI:30616"/>
        <dbReference type="ChEBI" id="CHEBI:229467"/>
        <dbReference type="ChEBI" id="CHEBI:456216"/>
        <dbReference type="EC" id="2.7.1.1"/>
    </reaction>
    <physiologicalReaction direction="left-to-right" evidence="4">
        <dbReference type="Rhea" id="RHEA:22741"/>
    </physiologicalReaction>
</comment>
<dbReference type="EMBL" id="DS476140">
    <property type="protein sequence ID" value="EDO26338.1"/>
    <property type="molecule type" value="Genomic_DNA"/>
</dbReference>
<evidence type="ECO:0000256" key="6">
    <source>
        <dbReference type="ARBA" id="ARBA00048160"/>
    </source>
</evidence>
<dbReference type="PhylomeDB" id="A7TC96"/>
<dbReference type="Pfam" id="PF00349">
    <property type="entry name" value="Hexokinase_1"/>
    <property type="match status" value="1"/>
</dbReference>
<feature type="domain" description="Hexokinase N-terminal" evidence="8">
    <location>
        <begin position="2"/>
        <end position="56"/>
    </location>
</feature>
<dbReference type="Gene3D" id="3.30.420.40">
    <property type="match status" value="1"/>
</dbReference>
<dbReference type="InterPro" id="IPR001312">
    <property type="entry name" value="Hexokinase"/>
</dbReference>
<keyword evidence="7" id="KW-0418">Kinase</keyword>
<proteinExistence type="inferred from homology"/>
<keyword evidence="10" id="KW-1185">Reference proteome</keyword>
<dbReference type="HOGENOM" id="CLU_3020340_0_0_1"/>
<dbReference type="AlphaFoldDB" id="A7TC96"/>
<dbReference type="SUPFAM" id="SSF53067">
    <property type="entry name" value="Actin-like ATPase domain"/>
    <property type="match status" value="1"/>
</dbReference>
<dbReference type="STRING" id="45351.A7TC96"/>
<evidence type="ECO:0000256" key="7">
    <source>
        <dbReference type="RuleBase" id="RU362007"/>
    </source>
</evidence>
<evidence type="ECO:0000256" key="1">
    <source>
        <dbReference type="ARBA" id="ARBA00004888"/>
    </source>
</evidence>
<dbReference type="PANTHER" id="PTHR19443">
    <property type="entry name" value="HEXOKINASE"/>
    <property type="match status" value="1"/>
</dbReference>
<evidence type="ECO:0000256" key="4">
    <source>
        <dbReference type="ARBA" id="ARBA00044613"/>
    </source>
</evidence>
<sequence length="56" mass="6255">MPKSSLEQVMKLLEEDMDNGLSADPKARENSPIKMLPTYVRRMPDGSESGDFLALD</sequence>
<dbReference type="EC" id="2.7.1.-" evidence="7"/>
<dbReference type="GO" id="GO:0008865">
    <property type="term" value="F:fructokinase activity"/>
    <property type="evidence" value="ECO:0007669"/>
    <property type="project" value="RHEA"/>
</dbReference>
<dbReference type="Proteomes" id="UP000001593">
    <property type="component" value="Unassembled WGS sequence"/>
</dbReference>
<comment type="pathway">
    <text evidence="2">Carbohydrate metabolism; hexose metabolism.</text>
</comment>
<keyword evidence="7" id="KW-0808">Transferase</keyword>
<comment type="pathway">
    <text evidence="1">Carbohydrate degradation; glycolysis; D-glyceraldehyde 3-phosphate and glycerone phosphate from D-glucose: step 1/4.</text>
</comment>
<feature type="non-terminal residue" evidence="9">
    <location>
        <position position="56"/>
    </location>
</feature>
<protein>
    <recommendedName>
        <fullName evidence="7">Phosphotransferase</fullName>
        <ecNumber evidence="7">2.7.1.-</ecNumber>
    </recommendedName>
</protein>